<protein>
    <submittedName>
        <fullName evidence="2">Uncharacterized protein</fullName>
    </submittedName>
</protein>
<keyword evidence="1" id="KW-0732">Signal</keyword>
<dbReference type="Proteomes" id="UP000695562">
    <property type="component" value="Unassembled WGS sequence"/>
</dbReference>
<proteinExistence type="predicted"/>
<reference evidence="2" key="1">
    <citation type="submission" date="2020-01" db="EMBL/GenBank/DDBJ databases">
        <title>Development of genomics and gene disruption for Polysphondylium violaceum indicates a role for the polyketide synthase stlB in stalk morphogenesis.</title>
        <authorList>
            <person name="Narita B."/>
            <person name="Kawabe Y."/>
            <person name="Kin K."/>
            <person name="Saito T."/>
            <person name="Gibbs R."/>
            <person name="Kuspa A."/>
            <person name="Muzny D."/>
            <person name="Queller D."/>
            <person name="Richards S."/>
            <person name="Strassman J."/>
            <person name="Sucgang R."/>
            <person name="Worley K."/>
            <person name="Schaap P."/>
        </authorList>
    </citation>
    <scope>NUCLEOTIDE SEQUENCE</scope>
    <source>
        <strain evidence="2">QSvi11</strain>
    </source>
</reference>
<accession>A0A8J4Q2C7</accession>
<evidence type="ECO:0000256" key="1">
    <source>
        <dbReference type="SAM" id="SignalP"/>
    </source>
</evidence>
<sequence>MKTISCLLVFSIFLATTSAWIPAGFTKTDRCTLNLLLPSSFDSFDKLGSPTATSNNGSVSLQIEERSQVNGERILEIYLTKTYKPPVLLFYDNIFYDITVPNISCVFTPDKIQNQDNTVSIHYLIEDVVVGEVMDLRIDGEIETFFVEFDKDGLLKPYQTEIDYRFPYVKSFKLTRRSNSQTIEGHLSYGNPLITSYECSRFYSSNQLYTQCLLRGDRIPDFYYNTKFGQHSVLEYRGTKPINGKMTVTGTFLDSIENGHFQEWSYGGFYCQYIQDISATDKRIVEKYQCGNDYRGEWNKTLILKEYGSDNTHSFTYNPDDDEEQSQSFSNSYILKPTCFFSIILTLLVSFLFL</sequence>
<dbReference type="AlphaFoldDB" id="A0A8J4Q2C7"/>
<evidence type="ECO:0000313" key="2">
    <source>
        <dbReference type="EMBL" id="KAF2072926.1"/>
    </source>
</evidence>
<gene>
    <name evidence="2" type="ORF">CYY_005748</name>
</gene>
<dbReference type="EMBL" id="AJWJ01000238">
    <property type="protein sequence ID" value="KAF2072926.1"/>
    <property type="molecule type" value="Genomic_DNA"/>
</dbReference>
<feature type="signal peptide" evidence="1">
    <location>
        <begin position="1"/>
        <end position="19"/>
    </location>
</feature>
<organism evidence="2 3">
    <name type="scientific">Polysphondylium violaceum</name>
    <dbReference type="NCBI Taxonomy" id="133409"/>
    <lineage>
        <taxon>Eukaryota</taxon>
        <taxon>Amoebozoa</taxon>
        <taxon>Evosea</taxon>
        <taxon>Eumycetozoa</taxon>
        <taxon>Dictyostelia</taxon>
        <taxon>Dictyosteliales</taxon>
        <taxon>Dictyosteliaceae</taxon>
        <taxon>Polysphondylium</taxon>
    </lineage>
</organism>
<evidence type="ECO:0000313" key="3">
    <source>
        <dbReference type="Proteomes" id="UP000695562"/>
    </source>
</evidence>
<keyword evidence="3" id="KW-1185">Reference proteome</keyword>
<feature type="chain" id="PRO_5035327886" evidence="1">
    <location>
        <begin position="20"/>
        <end position="354"/>
    </location>
</feature>
<name>A0A8J4Q2C7_9MYCE</name>
<comment type="caution">
    <text evidence="2">The sequence shown here is derived from an EMBL/GenBank/DDBJ whole genome shotgun (WGS) entry which is preliminary data.</text>
</comment>